<keyword evidence="1" id="KW-0472">Membrane</keyword>
<feature type="transmembrane region" description="Helical" evidence="1">
    <location>
        <begin position="60"/>
        <end position="79"/>
    </location>
</feature>
<organism evidence="2 3">
    <name type="scientific">Chryseotalea sanaruensis</name>
    <dbReference type="NCBI Taxonomy" id="2482724"/>
    <lineage>
        <taxon>Bacteria</taxon>
        <taxon>Pseudomonadati</taxon>
        <taxon>Bacteroidota</taxon>
        <taxon>Cytophagia</taxon>
        <taxon>Cytophagales</taxon>
        <taxon>Chryseotaleaceae</taxon>
        <taxon>Chryseotalea</taxon>
    </lineage>
</organism>
<dbReference type="AlphaFoldDB" id="A0A401UA19"/>
<dbReference type="OrthoDB" id="346283at2"/>
<reference evidence="2 3" key="1">
    <citation type="submission" date="2018-11" db="EMBL/GenBank/DDBJ databases">
        <title>Chryseotalea sanarue gen. nov., sp., nov., a member of the family Cytophagaceae, isolated from a brackish lake in Hamamatsu Japan.</title>
        <authorList>
            <person name="Maejima Y."/>
            <person name="Iino T."/>
            <person name="Muraguchi Y."/>
            <person name="Fukuda K."/>
            <person name="Ohkuma M."/>
            <person name="Moriuchi R."/>
            <person name="Dohra H."/>
            <person name="Kimbara K."/>
            <person name="Shintani M."/>
        </authorList>
    </citation>
    <scope>NUCLEOTIDE SEQUENCE [LARGE SCALE GENOMIC DNA]</scope>
    <source>
        <strain evidence="2 3">Ys</strain>
    </source>
</reference>
<keyword evidence="1" id="KW-0812">Transmembrane</keyword>
<dbReference type="RefSeq" id="WP_127122396.1">
    <property type="nucleotide sequence ID" value="NZ_BHXQ01000003.1"/>
</dbReference>
<sequence>MMGKIIESKILFLKNRKWYKPSQLVIWIFITASTFIIYYLVIRNSFDNPIDSPNSFGDSFGGLTALFSALAFIVIYISLKTQQEELALSRKEFYEIRLTNIIYKQIELLQFSIDRLSFNDREGTRVINYLNDNVETLFESDLKSPISFKWGKKNINILRSVTPQLKTVFTVYEASLLTLDSMLSNSNFKKEDKSIYYSIFKSNIGIELLILVEKYDQISKLISMPDFINSIKIIGDESVLSDLMFMRLYTEKIIQLHKKLSN</sequence>
<evidence type="ECO:0008006" key="4">
    <source>
        <dbReference type="Google" id="ProtNLM"/>
    </source>
</evidence>
<evidence type="ECO:0000313" key="2">
    <source>
        <dbReference type="EMBL" id="GCC51746.1"/>
    </source>
</evidence>
<name>A0A401UA19_9BACT</name>
<comment type="caution">
    <text evidence="2">The sequence shown here is derived from an EMBL/GenBank/DDBJ whole genome shotgun (WGS) entry which is preliminary data.</text>
</comment>
<proteinExistence type="predicted"/>
<evidence type="ECO:0000256" key="1">
    <source>
        <dbReference type="SAM" id="Phobius"/>
    </source>
</evidence>
<protein>
    <recommendedName>
        <fullName evidence="4">Phage abortive infection protein</fullName>
    </recommendedName>
</protein>
<evidence type="ECO:0000313" key="3">
    <source>
        <dbReference type="Proteomes" id="UP000288227"/>
    </source>
</evidence>
<accession>A0A401UA19</accession>
<keyword evidence="1" id="KW-1133">Transmembrane helix</keyword>
<gene>
    <name evidence="2" type="ORF">SanaruYs_19750</name>
</gene>
<dbReference type="Proteomes" id="UP000288227">
    <property type="component" value="Unassembled WGS sequence"/>
</dbReference>
<feature type="transmembrane region" description="Helical" evidence="1">
    <location>
        <begin position="21"/>
        <end position="40"/>
    </location>
</feature>
<dbReference type="EMBL" id="BHXQ01000003">
    <property type="protein sequence ID" value="GCC51746.1"/>
    <property type="molecule type" value="Genomic_DNA"/>
</dbReference>
<keyword evidence="3" id="KW-1185">Reference proteome</keyword>